<evidence type="ECO:0000256" key="1">
    <source>
        <dbReference type="SAM" id="MobiDB-lite"/>
    </source>
</evidence>
<feature type="compositionally biased region" description="Low complexity" evidence="1">
    <location>
        <begin position="37"/>
        <end position="69"/>
    </location>
</feature>
<dbReference type="InterPro" id="IPR001202">
    <property type="entry name" value="WW_dom"/>
</dbReference>
<evidence type="ECO:0000313" key="3">
    <source>
        <dbReference type="EMBL" id="KIM54036.1"/>
    </source>
</evidence>
<dbReference type="OrthoDB" id="2444812at2759"/>
<gene>
    <name evidence="3" type="ORF">SCLCIDRAFT_1222334</name>
</gene>
<dbReference type="EMBL" id="KN822164">
    <property type="protein sequence ID" value="KIM54036.1"/>
    <property type="molecule type" value="Genomic_DNA"/>
</dbReference>
<dbReference type="STRING" id="1036808.A0A0C3DD85"/>
<keyword evidence="4" id="KW-1185">Reference proteome</keyword>
<dbReference type="HOGENOM" id="CLU_061843_1_0_1"/>
<protein>
    <recommendedName>
        <fullName evidence="2">WW domain-containing protein</fullName>
    </recommendedName>
</protein>
<dbReference type="PROSITE" id="PS50020">
    <property type="entry name" value="WW_DOMAIN_2"/>
    <property type="match status" value="1"/>
</dbReference>
<proteinExistence type="predicted"/>
<feature type="compositionally biased region" description="Basic and acidic residues" evidence="1">
    <location>
        <begin position="27"/>
        <end position="36"/>
    </location>
</feature>
<evidence type="ECO:0000313" key="4">
    <source>
        <dbReference type="Proteomes" id="UP000053989"/>
    </source>
</evidence>
<reference evidence="4" key="2">
    <citation type="submission" date="2015-01" db="EMBL/GenBank/DDBJ databases">
        <title>Evolutionary Origins and Diversification of the Mycorrhizal Mutualists.</title>
        <authorList>
            <consortium name="DOE Joint Genome Institute"/>
            <consortium name="Mycorrhizal Genomics Consortium"/>
            <person name="Kohler A."/>
            <person name="Kuo A."/>
            <person name="Nagy L.G."/>
            <person name="Floudas D."/>
            <person name="Copeland A."/>
            <person name="Barry K.W."/>
            <person name="Cichocki N."/>
            <person name="Veneault-Fourrey C."/>
            <person name="LaButti K."/>
            <person name="Lindquist E.A."/>
            <person name="Lipzen A."/>
            <person name="Lundell T."/>
            <person name="Morin E."/>
            <person name="Murat C."/>
            <person name="Riley R."/>
            <person name="Ohm R."/>
            <person name="Sun H."/>
            <person name="Tunlid A."/>
            <person name="Henrissat B."/>
            <person name="Grigoriev I.V."/>
            <person name="Hibbett D.S."/>
            <person name="Martin F."/>
        </authorList>
    </citation>
    <scope>NUCLEOTIDE SEQUENCE [LARGE SCALE GENOMIC DNA]</scope>
    <source>
        <strain evidence="4">Foug A</strain>
    </source>
</reference>
<organism evidence="3 4">
    <name type="scientific">Scleroderma citrinum Foug A</name>
    <dbReference type="NCBI Taxonomy" id="1036808"/>
    <lineage>
        <taxon>Eukaryota</taxon>
        <taxon>Fungi</taxon>
        <taxon>Dikarya</taxon>
        <taxon>Basidiomycota</taxon>
        <taxon>Agaricomycotina</taxon>
        <taxon>Agaricomycetes</taxon>
        <taxon>Agaricomycetidae</taxon>
        <taxon>Boletales</taxon>
        <taxon>Sclerodermatineae</taxon>
        <taxon>Sclerodermataceae</taxon>
        <taxon>Scleroderma</taxon>
    </lineage>
</organism>
<dbReference type="InParanoid" id="A0A0C3DD85"/>
<evidence type="ECO:0000259" key="2">
    <source>
        <dbReference type="PROSITE" id="PS50020"/>
    </source>
</evidence>
<feature type="region of interest" description="Disordered" evidence="1">
    <location>
        <begin position="102"/>
        <end position="130"/>
    </location>
</feature>
<accession>A0A0C3DD85</accession>
<feature type="domain" description="WW" evidence="2">
    <location>
        <begin position="77"/>
        <end position="105"/>
    </location>
</feature>
<dbReference type="Pfam" id="PF00397">
    <property type="entry name" value="WW"/>
    <property type="match status" value="1"/>
</dbReference>
<feature type="region of interest" description="Disordered" evidence="1">
    <location>
        <begin position="1"/>
        <end position="71"/>
    </location>
</feature>
<feature type="compositionally biased region" description="Polar residues" evidence="1">
    <location>
        <begin position="1"/>
        <end position="12"/>
    </location>
</feature>
<dbReference type="SUPFAM" id="SSF51045">
    <property type="entry name" value="WW domain"/>
    <property type="match status" value="1"/>
</dbReference>
<dbReference type="Proteomes" id="UP000053989">
    <property type="component" value="Unassembled WGS sequence"/>
</dbReference>
<dbReference type="AlphaFoldDB" id="A0A0C3DD85"/>
<dbReference type="Gene3D" id="2.20.70.10">
    <property type="match status" value="1"/>
</dbReference>
<sequence length="237" mass="25636">MSTASQEQQTLYPSREATSESTTSNDMGKEKDESSPKESSPTGDVQSSSSSSSGSTSPSPNDTSTASPSGTLSAGAWQAIFSPQHSAYYFYNTETSETTWVNPLQQPSSTSPDVDSASNANSNPYDPNSVESRALAAGIDPSLAHLDPSLAIPAHVTPAGTFTAQFNARTGAFTAADARTPHHLSEYERMKRMSEFYFDMNAWEKDVEVRHIEEKEGGKKRKRPSKKDLVSLRTLIV</sequence>
<dbReference type="PROSITE" id="PS01159">
    <property type="entry name" value="WW_DOMAIN_1"/>
    <property type="match status" value="1"/>
</dbReference>
<dbReference type="SMART" id="SM00456">
    <property type="entry name" value="WW"/>
    <property type="match status" value="1"/>
</dbReference>
<dbReference type="InterPro" id="IPR036020">
    <property type="entry name" value="WW_dom_sf"/>
</dbReference>
<reference evidence="3 4" key="1">
    <citation type="submission" date="2014-04" db="EMBL/GenBank/DDBJ databases">
        <authorList>
            <consortium name="DOE Joint Genome Institute"/>
            <person name="Kuo A."/>
            <person name="Kohler A."/>
            <person name="Nagy L.G."/>
            <person name="Floudas D."/>
            <person name="Copeland A."/>
            <person name="Barry K.W."/>
            <person name="Cichocki N."/>
            <person name="Veneault-Fourrey C."/>
            <person name="LaButti K."/>
            <person name="Lindquist E.A."/>
            <person name="Lipzen A."/>
            <person name="Lundell T."/>
            <person name="Morin E."/>
            <person name="Murat C."/>
            <person name="Sun H."/>
            <person name="Tunlid A."/>
            <person name="Henrissat B."/>
            <person name="Grigoriev I.V."/>
            <person name="Hibbett D.S."/>
            <person name="Martin F."/>
            <person name="Nordberg H.P."/>
            <person name="Cantor M.N."/>
            <person name="Hua S.X."/>
        </authorList>
    </citation>
    <scope>NUCLEOTIDE SEQUENCE [LARGE SCALE GENOMIC DNA]</scope>
    <source>
        <strain evidence="3 4">Foug A</strain>
    </source>
</reference>
<name>A0A0C3DD85_9AGAM</name>